<sequence>MEKQAGVVLTDVWDSLRGNQKAQVLDQIVDIQQRLVGARFARFGSLYYVEDIPDNAGPDSSVSFDLAGNDCGAKGELDIDRGPWSTVTEVSTAIAKKEIATAKAGIRYPLMLEGLFHGPRQYQPNLSKKLPALENYLRVAPHVLPENQATHASVKWHGDLYSQNIFVNPEEPSQILGIIDWQSSSAHPLFMQVGRPAFLDYNGPVPKDLGKIPLPSNFDQMDADAQRKAKTLHRAQTLHNLYLVRCLQANEAVLQALQNRSTLRHQVSVVPGLVLMDYEPLLNSLLRDVGKEWAQIVQVQQQEEEDGELWAQGIALMATFIADTGCFKHWDGRVDEIDYEKSRRELEAAVQRFLEREAKNDDERRKWLDALTFVD</sequence>
<dbReference type="GO" id="GO:0005739">
    <property type="term" value="C:mitochondrion"/>
    <property type="evidence" value="ECO:0007669"/>
    <property type="project" value="UniProtKB-SubCell"/>
</dbReference>
<dbReference type="InterPro" id="IPR051035">
    <property type="entry name" value="Mito_inheritance_9"/>
</dbReference>
<keyword evidence="5" id="KW-0496">Mitochondrion</keyword>
<comment type="subcellular location">
    <subcellularLocation>
        <location evidence="1">Mitochondrion</location>
    </subcellularLocation>
</comment>
<evidence type="ECO:0000256" key="5">
    <source>
        <dbReference type="ARBA" id="ARBA00023128"/>
    </source>
</evidence>
<dbReference type="AlphaFoldDB" id="A0A9W6ELC7"/>
<dbReference type="PANTHER" id="PTHR36091">
    <property type="entry name" value="ALTERED INHERITANCE OF MITOCHONDRIA PROTEIN 9, MITOCHONDRIAL"/>
    <property type="match status" value="1"/>
</dbReference>
<dbReference type="Proteomes" id="UP001144157">
    <property type="component" value="Unassembled WGS sequence"/>
</dbReference>
<organism evidence="7 8">
    <name type="scientific">Aspergillus tubingensis</name>
    <dbReference type="NCBI Taxonomy" id="5068"/>
    <lineage>
        <taxon>Eukaryota</taxon>
        <taxon>Fungi</taxon>
        <taxon>Dikarya</taxon>
        <taxon>Ascomycota</taxon>
        <taxon>Pezizomycotina</taxon>
        <taxon>Eurotiomycetes</taxon>
        <taxon>Eurotiomycetidae</taxon>
        <taxon>Eurotiales</taxon>
        <taxon>Aspergillaceae</taxon>
        <taxon>Aspergillus</taxon>
        <taxon>Aspergillus subgen. Circumdati</taxon>
    </lineage>
</organism>
<reference evidence="7" key="1">
    <citation type="submission" date="2022-07" db="EMBL/GenBank/DDBJ databases">
        <title>Taxonomy of Aspergillus series Nigri: significant species reduction supported by multi-species coalescent approaches.</title>
        <authorList>
            <person name="Bian C."/>
            <person name="Kusuya Y."/>
            <person name="Sklenar F."/>
            <person name="D'hooge E."/>
            <person name="Yaguchi T."/>
            <person name="Takahashi H."/>
            <person name="Hubka V."/>
        </authorList>
    </citation>
    <scope>NUCLEOTIDE SEQUENCE</scope>
    <source>
        <strain evidence="7">IFM 56815</strain>
    </source>
</reference>
<dbReference type="Gene3D" id="3.90.1200.10">
    <property type="match status" value="1"/>
</dbReference>
<proteinExistence type="inferred from homology"/>
<evidence type="ECO:0000256" key="1">
    <source>
        <dbReference type="ARBA" id="ARBA00004173"/>
    </source>
</evidence>
<accession>A0A9W6ELC7</accession>
<comment type="similarity">
    <text evidence="2">Belongs to the AIM9 family.</text>
</comment>
<evidence type="ECO:0000256" key="4">
    <source>
        <dbReference type="ARBA" id="ARBA00022946"/>
    </source>
</evidence>
<dbReference type="InterPro" id="IPR011009">
    <property type="entry name" value="Kinase-like_dom_sf"/>
</dbReference>
<evidence type="ECO:0000313" key="7">
    <source>
        <dbReference type="EMBL" id="GLA86112.1"/>
    </source>
</evidence>
<comment type="caution">
    <text evidence="7">The sequence shown here is derived from an EMBL/GenBank/DDBJ whole genome shotgun (WGS) entry which is preliminary data.</text>
</comment>
<evidence type="ECO:0000256" key="3">
    <source>
        <dbReference type="ARBA" id="ARBA00016197"/>
    </source>
</evidence>
<keyword evidence="4" id="KW-0809">Transit peptide</keyword>
<name>A0A9W6ELC7_ASPTU</name>
<protein>
    <recommendedName>
        <fullName evidence="3">Altered inheritance of mitochondria protein 9, mitochondrial</fullName>
    </recommendedName>
    <alternativeName>
        <fullName evidence="6">Found in mitochondrial proteome protein 29</fullName>
    </alternativeName>
</protein>
<gene>
    <name evidence="7" type="ORF">AtubIFM56815_010363</name>
</gene>
<dbReference type="SUPFAM" id="SSF56112">
    <property type="entry name" value="Protein kinase-like (PK-like)"/>
    <property type="match status" value="1"/>
</dbReference>
<evidence type="ECO:0000256" key="6">
    <source>
        <dbReference type="ARBA" id="ARBA00031849"/>
    </source>
</evidence>
<dbReference type="EMBL" id="BRPE01000007">
    <property type="protein sequence ID" value="GLA86112.1"/>
    <property type="molecule type" value="Genomic_DNA"/>
</dbReference>
<dbReference type="PANTHER" id="PTHR36091:SF1">
    <property type="entry name" value="ALTERED INHERITANCE OF MITOCHONDRIA PROTEIN 9, MITOCHONDRIAL"/>
    <property type="match status" value="1"/>
</dbReference>
<evidence type="ECO:0000256" key="2">
    <source>
        <dbReference type="ARBA" id="ARBA00005543"/>
    </source>
</evidence>
<evidence type="ECO:0000313" key="8">
    <source>
        <dbReference type="Proteomes" id="UP001144157"/>
    </source>
</evidence>